<accession>A0ABQ9XFS2</accession>
<reference evidence="2 3" key="1">
    <citation type="journal article" date="2022" name="bioRxiv">
        <title>Genomics of Preaxostyla Flagellates Illuminates Evolutionary Transitions and the Path Towards Mitochondrial Loss.</title>
        <authorList>
            <person name="Novak L.V.F."/>
            <person name="Treitli S.C."/>
            <person name="Pyrih J."/>
            <person name="Halakuc P."/>
            <person name="Pipaliya S.V."/>
            <person name="Vacek V."/>
            <person name="Brzon O."/>
            <person name="Soukal P."/>
            <person name="Eme L."/>
            <person name="Dacks J.B."/>
            <person name="Karnkowska A."/>
            <person name="Elias M."/>
            <person name="Hampl V."/>
        </authorList>
    </citation>
    <scope>NUCLEOTIDE SEQUENCE [LARGE SCALE GENOMIC DNA]</scope>
    <source>
        <strain evidence="2">NAU3</strain>
        <tissue evidence="2">Gut</tissue>
    </source>
</reference>
<feature type="region of interest" description="Disordered" evidence="1">
    <location>
        <begin position="23"/>
        <end position="86"/>
    </location>
</feature>
<sequence>MDAHHDYFALFSKNPSLFPSVRDSSVAETIDGRNGREQPKRERERLHSVCRTPTEADEARWPSPSSNQPCPRVDPTADKQDRRDTPVRPACVDVLSAPFLRPTACLHPRRPSFSTYHMNCVVFVMHVMCSSQKKKKLNRLSKDGRTQSTRNTNLRLVEIE</sequence>
<keyword evidence="3" id="KW-1185">Reference proteome</keyword>
<evidence type="ECO:0000313" key="3">
    <source>
        <dbReference type="Proteomes" id="UP001281761"/>
    </source>
</evidence>
<feature type="compositionally biased region" description="Basic and acidic residues" evidence="1">
    <location>
        <begin position="75"/>
        <end position="86"/>
    </location>
</feature>
<comment type="caution">
    <text evidence="2">The sequence shown here is derived from an EMBL/GenBank/DDBJ whole genome shotgun (WGS) entry which is preliminary data.</text>
</comment>
<name>A0ABQ9XFS2_9EUKA</name>
<evidence type="ECO:0000313" key="2">
    <source>
        <dbReference type="EMBL" id="KAK2950192.1"/>
    </source>
</evidence>
<protein>
    <submittedName>
        <fullName evidence="2">Uncharacterized protein</fullName>
    </submittedName>
</protein>
<feature type="compositionally biased region" description="Basic and acidic residues" evidence="1">
    <location>
        <begin position="30"/>
        <end position="47"/>
    </location>
</feature>
<proteinExistence type="predicted"/>
<organism evidence="2 3">
    <name type="scientific">Blattamonas nauphoetae</name>
    <dbReference type="NCBI Taxonomy" id="2049346"/>
    <lineage>
        <taxon>Eukaryota</taxon>
        <taxon>Metamonada</taxon>
        <taxon>Preaxostyla</taxon>
        <taxon>Oxymonadida</taxon>
        <taxon>Blattamonas</taxon>
    </lineage>
</organism>
<dbReference type="Proteomes" id="UP001281761">
    <property type="component" value="Unassembled WGS sequence"/>
</dbReference>
<gene>
    <name evidence="2" type="ORF">BLNAU_14878</name>
</gene>
<evidence type="ECO:0000256" key="1">
    <source>
        <dbReference type="SAM" id="MobiDB-lite"/>
    </source>
</evidence>
<dbReference type="EMBL" id="JARBJD010000141">
    <property type="protein sequence ID" value="KAK2950192.1"/>
    <property type="molecule type" value="Genomic_DNA"/>
</dbReference>